<organism evidence="1 2">
    <name type="scientific">Chitinophaga agrisoli</name>
    <dbReference type="NCBI Taxonomy" id="2607653"/>
    <lineage>
        <taxon>Bacteria</taxon>
        <taxon>Pseudomonadati</taxon>
        <taxon>Bacteroidota</taxon>
        <taxon>Chitinophagia</taxon>
        <taxon>Chitinophagales</taxon>
        <taxon>Chitinophagaceae</taxon>
        <taxon>Chitinophaga</taxon>
    </lineage>
</organism>
<dbReference type="AlphaFoldDB" id="A0A5B2VR39"/>
<comment type="caution">
    <text evidence="1">The sequence shown here is derived from an EMBL/GenBank/DDBJ whole genome shotgun (WGS) entry which is preliminary data.</text>
</comment>
<evidence type="ECO:0000313" key="1">
    <source>
        <dbReference type="EMBL" id="KAA2241671.1"/>
    </source>
</evidence>
<keyword evidence="2" id="KW-1185">Reference proteome</keyword>
<protein>
    <submittedName>
        <fullName evidence="1">Uncharacterized protein</fullName>
    </submittedName>
</protein>
<reference evidence="1 2" key="2">
    <citation type="submission" date="2019-09" db="EMBL/GenBank/DDBJ databases">
        <authorList>
            <person name="Jin C."/>
        </authorList>
    </citation>
    <scope>NUCLEOTIDE SEQUENCE [LARGE SCALE GENOMIC DNA]</scope>
    <source>
        <strain evidence="1 2">BN140078</strain>
    </source>
</reference>
<dbReference type="RefSeq" id="WP_149839178.1">
    <property type="nucleotide sequence ID" value="NZ_VUOC01000003.1"/>
</dbReference>
<gene>
    <name evidence="1" type="ORF">F0L74_17490</name>
</gene>
<proteinExistence type="predicted"/>
<name>A0A5B2VR39_9BACT</name>
<accession>A0A5B2VR39</accession>
<sequence length="122" mass="13681">MITTLDAEDIVWNWLDNSPLKNAVTGGIYKNSRPLNSDKEDVVINSQPISAQQLQEGLVDVNIYVPADHARMQILAAIATSLLTEVWIDDVCFSVQQQAVLEIPETHEPYISIRLLFYAVNL</sequence>
<dbReference type="Proteomes" id="UP000324611">
    <property type="component" value="Unassembled WGS sequence"/>
</dbReference>
<dbReference type="EMBL" id="VUOC01000003">
    <property type="protein sequence ID" value="KAA2241671.1"/>
    <property type="molecule type" value="Genomic_DNA"/>
</dbReference>
<reference evidence="1 2" key="1">
    <citation type="submission" date="2019-09" db="EMBL/GenBank/DDBJ databases">
        <title>Chitinophaga ginsengihumi sp. nov., isolated from soil of ginseng rhizosphere.</title>
        <authorList>
            <person name="Lee J."/>
        </authorList>
    </citation>
    <scope>NUCLEOTIDE SEQUENCE [LARGE SCALE GENOMIC DNA]</scope>
    <source>
        <strain evidence="1 2">BN140078</strain>
    </source>
</reference>
<evidence type="ECO:0000313" key="2">
    <source>
        <dbReference type="Proteomes" id="UP000324611"/>
    </source>
</evidence>